<evidence type="ECO:0000313" key="3">
    <source>
        <dbReference type="Proteomes" id="UP000054563"/>
    </source>
</evidence>
<dbReference type="Proteomes" id="UP000054563">
    <property type="component" value="Unassembled WGS sequence"/>
</dbReference>
<dbReference type="AlphaFoldDB" id="A0A0J8S3Y0"/>
<reference evidence="3" key="1">
    <citation type="journal article" date="2010" name="Genome Res.">
        <title>Population genomic sequencing of Coccidioides fungi reveals recent hybridization and transposon control.</title>
        <authorList>
            <person name="Neafsey D.E."/>
            <person name="Barker B.M."/>
            <person name="Sharpton T.J."/>
            <person name="Stajich J.E."/>
            <person name="Park D.J."/>
            <person name="Whiston E."/>
            <person name="Hung C.-Y."/>
            <person name="McMahan C."/>
            <person name="White J."/>
            <person name="Sykes S."/>
            <person name="Heiman D."/>
            <person name="Young S."/>
            <person name="Zeng Q."/>
            <person name="Abouelleil A."/>
            <person name="Aftuck L."/>
            <person name="Bessette D."/>
            <person name="Brown A."/>
            <person name="FitzGerald M."/>
            <person name="Lui A."/>
            <person name="Macdonald J.P."/>
            <person name="Priest M."/>
            <person name="Orbach M.J."/>
            <person name="Galgiani J.N."/>
            <person name="Kirkland T.N."/>
            <person name="Cole G.T."/>
            <person name="Birren B.W."/>
            <person name="Henn M.R."/>
            <person name="Taylor J.W."/>
            <person name="Rounsley S.D."/>
        </authorList>
    </citation>
    <scope>NUCLEOTIDE SEQUENCE [LARGE SCALE GENOMIC DNA]</scope>
    <source>
        <strain evidence="3">H538.4</strain>
    </source>
</reference>
<organism evidence="2 3">
    <name type="scientific">Coccidioides immitis H538.4</name>
    <dbReference type="NCBI Taxonomy" id="396776"/>
    <lineage>
        <taxon>Eukaryota</taxon>
        <taxon>Fungi</taxon>
        <taxon>Dikarya</taxon>
        <taxon>Ascomycota</taxon>
        <taxon>Pezizomycotina</taxon>
        <taxon>Eurotiomycetes</taxon>
        <taxon>Eurotiomycetidae</taxon>
        <taxon>Onygenales</taxon>
        <taxon>Onygenaceae</taxon>
        <taxon>Coccidioides</taxon>
    </lineage>
</organism>
<gene>
    <name evidence="2" type="ORF">CIHG_09940</name>
</gene>
<sequence length="140" mass="15469">MKRSHDHQDPACCSGCNQVSDSKSEYTDSSSSSEATVKTDPTEPDSPEQPAKHSWTGVSYPIPSQSLRDNGGTVKLNYGSSKQMTSGVTLNMPSSFCQYYKKVTKSKMHDEDSTNMQQYQILDYGAQPGYAERQESSSVY</sequence>
<evidence type="ECO:0000256" key="1">
    <source>
        <dbReference type="SAM" id="MobiDB-lite"/>
    </source>
</evidence>
<evidence type="ECO:0000313" key="2">
    <source>
        <dbReference type="EMBL" id="KMU92130.1"/>
    </source>
</evidence>
<dbReference type="VEuPathDB" id="FungiDB:CIHG_09940"/>
<feature type="compositionally biased region" description="Low complexity" evidence="1">
    <location>
        <begin position="27"/>
        <end position="38"/>
    </location>
</feature>
<dbReference type="EMBL" id="DS017056">
    <property type="protein sequence ID" value="KMU92130.1"/>
    <property type="molecule type" value="Genomic_DNA"/>
</dbReference>
<dbReference type="STRING" id="396776.A0A0J8S3Y0"/>
<dbReference type="eggNOG" id="ENOG502QW3K">
    <property type="taxonomic scope" value="Eukaryota"/>
</dbReference>
<protein>
    <submittedName>
        <fullName evidence="2">Uncharacterized protein</fullName>
    </submittedName>
</protein>
<proteinExistence type="predicted"/>
<feature type="region of interest" description="Disordered" evidence="1">
    <location>
        <begin position="1"/>
        <end position="79"/>
    </location>
</feature>
<accession>A0A0J8S3Y0</accession>
<name>A0A0J8S3Y0_COCIT</name>